<accession>A0A222VLP1</accession>
<keyword evidence="13 19" id="KW-0472">Membrane</keyword>
<proteinExistence type="inferred from homology"/>
<dbReference type="PANTHER" id="PTHR34148:SF1">
    <property type="entry name" value="ADENOSYLCOBINAMIDE-GDP RIBAZOLETRANSFERASE"/>
    <property type="match status" value="1"/>
</dbReference>
<evidence type="ECO:0000256" key="15">
    <source>
        <dbReference type="ARBA" id="ARBA00032605"/>
    </source>
</evidence>
<reference evidence="20 21" key="1">
    <citation type="submission" date="2016-10" db="EMBL/GenBank/DDBJ databases">
        <authorList>
            <person name="de Groot N.N."/>
        </authorList>
    </citation>
    <scope>NUCLEOTIDE SEQUENCE [LARGE SCALE GENOMIC DNA]</scope>
    <source>
        <strain evidence="20 21">CGMCC 4.5506</strain>
    </source>
</reference>
<name>A0A222VLP1_9PSEU</name>
<comment type="similarity">
    <text evidence="4 19">Belongs to the CobS family.</text>
</comment>
<evidence type="ECO:0000256" key="14">
    <source>
        <dbReference type="ARBA" id="ARBA00025228"/>
    </source>
</evidence>
<organism evidence="20 21">
    <name type="scientific">Prauserella marina</name>
    <dbReference type="NCBI Taxonomy" id="530584"/>
    <lineage>
        <taxon>Bacteria</taxon>
        <taxon>Bacillati</taxon>
        <taxon>Actinomycetota</taxon>
        <taxon>Actinomycetes</taxon>
        <taxon>Pseudonocardiales</taxon>
        <taxon>Pseudonocardiaceae</taxon>
        <taxon>Prauserella</taxon>
    </lineage>
</organism>
<keyword evidence="10 19" id="KW-0812">Transmembrane</keyword>
<evidence type="ECO:0000256" key="7">
    <source>
        <dbReference type="ARBA" id="ARBA00022475"/>
    </source>
</evidence>
<evidence type="ECO:0000256" key="12">
    <source>
        <dbReference type="ARBA" id="ARBA00022989"/>
    </source>
</evidence>
<feature type="transmembrane region" description="Helical" evidence="19">
    <location>
        <begin position="55"/>
        <end position="73"/>
    </location>
</feature>
<evidence type="ECO:0000256" key="1">
    <source>
        <dbReference type="ARBA" id="ARBA00001946"/>
    </source>
</evidence>
<evidence type="ECO:0000256" key="2">
    <source>
        <dbReference type="ARBA" id="ARBA00004651"/>
    </source>
</evidence>
<feature type="transmembrane region" description="Helical" evidence="19">
    <location>
        <begin position="170"/>
        <end position="192"/>
    </location>
</feature>
<dbReference type="GO" id="GO:0009236">
    <property type="term" value="P:cobalamin biosynthetic process"/>
    <property type="evidence" value="ECO:0007669"/>
    <property type="project" value="UniProtKB-UniRule"/>
</dbReference>
<dbReference type="GO" id="GO:0051073">
    <property type="term" value="F:adenosylcobinamide-GDP ribazoletransferase activity"/>
    <property type="evidence" value="ECO:0007669"/>
    <property type="project" value="UniProtKB-UniRule"/>
</dbReference>
<dbReference type="Pfam" id="PF02654">
    <property type="entry name" value="CobS"/>
    <property type="match status" value="1"/>
</dbReference>
<dbReference type="PANTHER" id="PTHR34148">
    <property type="entry name" value="ADENOSYLCOBINAMIDE-GDP RIBAZOLETRANSFERASE"/>
    <property type="match status" value="1"/>
</dbReference>
<evidence type="ECO:0000256" key="17">
    <source>
        <dbReference type="ARBA" id="ARBA00048623"/>
    </source>
</evidence>
<dbReference type="AlphaFoldDB" id="A0A222VLP1"/>
<comment type="catalytic activity">
    <reaction evidence="17 19">
        <text>alpha-ribazole + adenosylcob(III)inamide-GDP = adenosylcob(III)alamin + GMP + H(+)</text>
        <dbReference type="Rhea" id="RHEA:16049"/>
        <dbReference type="ChEBI" id="CHEBI:10329"/>
        <dbReference type="ChEBI" id="CHEBI:15378"/>
        <dbReference type="ChEBI" id="CHEBI:18408"/>
        <dbReference type="ChEBI" id="CHEBI:58115"/>
        <dbReference type="ChEBI" id="CHEBI:60487"/>
        <dbReference type="EC" id="2.7.8.26"/>
    </reaction>
</comment>
<keyword evidence="21" id="KW-1185">Reference proteome</keyword>
<keyword evidence="7 19" id="KW-1003">Cell membrane</keyword>
<dbReference type="GO" id="GO:0005886">
    <property type="term" value="C:plasma membrane"/>
    <property type="evidence" value="ECO:0007669"/>
    <property type="project" value="UniProtKB-SubCell"/>
</dbReference>
<keyword evidence="9 19" id="KW-0808">Transferase</keyword>
<dbReference type="Proteomes" id="UP000199494">
    <property type="component" value="Unassembled WGS sequence"/>
</dbReference>
<dbReference type="GO" id="GO:0008818">
    <property type="term" value="F:cobalamin 5'-phosphate synthase activity"/>
    <property type="evidence" value="ECO:0007669"/>
    <property type="project" value="UniProtKB-UniRule"/>
</dbReference>
<protein>
    <recommendedName>
        <fullName evidence="6 19">Adenosylcobinamide-GDP ribazoletransferase</fullName>
        <ecNumber evidence="5 19">2.7.8.26</ecNumber>
    </recommendedName>
    <alternativeName>
        <fullName evidence="16 19">Cobalamin synthase</fullName>
    </alternativeName>
    <alternativeName>
        <fullName evidence="15 19">Cobalamin-5'-phosphate synthase</fullName>
    </alternativeName>
</protein>
<dbReference type="STRING" id="530584.SAMN05421630_102233"/>
<dbReference type="UniPathway" id="UPA00148">
    <property type="reaction ID" value="UER00238"/>
</dbReference>
<evidence type="ECO:0000256" key="13">
    <source>
        <dbReference type="ARBA" id="ARBA00023136"/>
    </source>
</evidence>
<comment type="cofactor">
    <cofactor evidence="1 19">
        <name>Mg(2+)</name>
        <dbReference type="ChEBI" id="CHEBI:18420"/>
    </cofactor>
</comment>
<feature type="transmembrane region" description="Helical" evidence="19">
    <location>
        <begin position="30"/>
        <end position="49"/>
    </location>
</feature>
<evidence type="ECO:0000256" key="18">
    <source>
        <dbReference type="ARBA" id="ARBA00049504"/>
    </source>
</evidence>
<evidence type="ECO:0000256" key="11">
    <source>
        <dbReference type="ARBA" id="ARBA00022842"/>
    </source>
</evidence>
<gene>
    <name evidence="19" type="primary">cobS</name>
    <name evidence="20" type="ORF">SAMN05421630_102233</name>
</gene>
<dbReference type="EC" id="2.7.8.26" evidence="5 19"/>
<feature type="transmembrane region" description="Helical" evidence="19">
    <location>
        <begin position="198"/>
        <end position="217"/>
    </location>
</feature>
<comment type="subcellular location">
    <subcellularLocation>
        <location evidence="2 19">Cell membrane</location>
        <topology evidence="2 19">Multi-pass membrane protein</topology>
    </subcellularLocation>
</comment>
<evidence type="ECO:0000256" key="16">
    <source>
        <dbReference type="ARBA" id="ARBA00032853"/>
    </source>
</evidence>
<dbReference type="EMBL" id="FMZE01000002">
    <property type="protein sequence ID" value="SDC47133.1"/>
    <property type="molecule type" value="Genomic_DNA"/>
</dbReference>
<dbReference type="InterPro" id="IPR003805">
    <property type="entry name" value="CobS"/>
</dbReference>
<comment type="function">
    <text evidence="14 19">Joins adenosylcobinamide-GDP and alpha-ribazole to generate adenosylcobalamin (Ado-cobalamin). Also synthesizes adenosylcobalamin 5'-phosphate from adenosylcobinamide-GDP and alpha-ribazole 5'-phosphate.</text>
</comment>
<dbReference type="HAMAP" id="MF_00719">
    <property type="entry name" value="CobS"/>
    <property type="match status" value="1"/>
</dbReference>
<evidence type="ECO:0000256" key="4">
    <source>
        <dbReference type="ARBA" id="ARBA00010561"/>
    </source>
</evidence>
<evidence type="ECO:0000256" key="10">
    <source>
        <dbReference type="ARBA" id="ARBA00022692"/>
    </source>
</evidence>
<dbReference type="KEGG" id="pmad:BAY61_06125"/>
<evidence type="ECO:0000256" key="19">
    <source>
        <dbReference type="HAMAP-Rule" id="MF_00719"/>
    </source>
</evidence>
<evidence type="ECO:0000256" key="5">
    <source>
        <dbReference type="ARBA" id="ARBA00013200"/>
    </source>
</evidence>
<feature type="transmembrane region" description="Helical" evidence="19">
    <location>
        <begin position="112"/>
        <end position="132"/>
    </location>
</feature>
<evidence type="ECO:0000313" key="20">
    <source>
        <dbReference type="EMBL" id="SDC47133.1"/>
    </source>
</evidence>
<feature type="transmembrane region" description="Helical" evidence="19">
    <location>
        <begin position="138"/>
        <end position="158"/>
    </location>
</feature>
<evidence type="ECO:0000313" key="21">
    <source>
        <dbReference type="Proteomes" id="UP000199494"/>
    </source>
</evidence>
<evidence type="ECO:0000256" key="6">
    <source>
        <dbReference type="ARBA" id="ARBA00015850"/>
    </source>
</evidence>
<comment type="pathway">
    <text evidence="3 19">Cofactor biosynthesis; adenosylcobalamin biosynthesis; adenosylcobalamin from cob(II)yrinate a,c-diamide: step 7/7.</text>
</comment>
<keyword evidence="12 19" id="KW-1133">Transmembrane helix</keyword>
<evidence type="ECO:0000256" key="3">
    <source>
        <dbReference type="ARBA" id="ARBA00004663"/>
    </source>
</evidence>
<comment type="catalytic activity">
    <reaction evidence="18 19">
        <text>alpha-ribazole 5'-phosphate + adenosylcob(III)inamide-GDP = adenosylcob(III)alamin 5'-phosphate + GMP + H(+)</text>
        <dbReference type="Rhea" id="RHEA:23560"/>
        <dbReference type="ChEBI" id="CHEBI:15378"/>
        <dbReference type="ChEBI" id="CHEBI:57918"/>
        <dbReference type="ChEBI" id="CHEBI:58115"/>
        <dbReference type="ChEBI" id="CHEBI:60487"/>
        <dbReference type="ChEBI" id="CHEBI:60493"/>
        <dbReference type="EC" id="2.7.8.26"/>
    </reaction>
</comment>
<evidence type="ECO:0000256" key="9">
    <source>
        <dbReference type="ARBA" id="ARBA00022679"/>
    </source>
</evidence>
<evidence type="ECO:0000256" key="8">
    <source>
        <dbReference type="ARBA" id="ARBA00022573"/>
    </source>
</evidence>
<keyword evidence="8 19" id="KW-0169">Cobalamin biosynthesis</keyword>
<keyword evidence="11 19" id="KW-0460">Magnesium</keyword>
<sequence>MNALRMALGTFTALPVPAPRVIDRVVAGRAMLLAPLAALPLAALALAVVLGGEVAGVPALATAVLAVGAVALASRGLHLDGLADTADGLAASYDRAKALDIMRKGDSGPSGVATLVLVLLAQCAALSGALGAGHGGSAVVIAIVAGRAVLPLCCVRGVPSARQEGLGATVAGSVPIPLALLAFLVVAGLSALAPGLPWWRGPLAVLAAGCVAGLLLARCVRRLGGSTGDVLGACVEAATAAALLTLSVPVG</sequence>